<proteinExistence type="inferred from homology"/>
<name>A0A9D1CSX1_9FIRM</name>
<evidence type="ECO:0000256" key="6">
    <source>
        <dbReference type="HAMAP-Rule" id="MF_01877"/>
    </source>
</evidence>
<keyword evidence="1 6" id="KW-0963">Cytoplasm</keyword>
<dbReference type="InterPro" id="IPR000878">
    <property type="entry name" value="4pyrrol_Mease"/>
</dbReference>
<evidence type="ECO:0000256" key="5">
    <source>
        <dbReference type="ARBA" id="ARBA00022691"/>
    </source>
</evidence>
<keyword evidence="3 6" id="KW-0489">Methyltransferase</keyword>
<dbReference type="AlphaFoldDB" id="A0A9D1CSX1"/>
<dbReference type="InterPro" id="IPR035996">
    <property type="entry name" value="4pyrrol_Methylase_sf"/>
</dbReference>
<keyword evidence="4 6" id="KW-0808">Transferase</keyword>
<dbReference type="InterPro" id="IPR014777">
    <property type="entry name" value="4pyrrole_Mease_sub1"/>
</dbReference>
<comment type="similarity">
    <text evidence="6">Belongs to the methyltransferase superfamily. RsmI family.</text>
</comment>
<evidence type="ECO:0000256" key="2">
    <source>
        <dbReference type="ARBA" id="ARBA00022552"/>
    </source>
</evidence>
<gene>
    <name evidence="6 9" type="primary">rsmI</name>
    <name evidence="9" type="ORF">IAB77_04350</name>
</gene>
<dbReference type="GO" id="GO:0070677">
    <property type="term" value="F:rRNA (cytosine-2'-O-)-methyltransferase activity"/>
    <property type="evidence" value="ECO:0007669"/>
    <property type="project" value="UniProtKB-UniRule"/>
</dbReference>
<comment type="catalytic activity">
    <reaction evidence="6">
        <text>cytidine(1402) in 16S rRNA + S-adenosyl-L-methionine = 2'-O-methylcytidine(1402) in 16S rRNA + S-adenosyl-L-homocysteine + H(+)</text>
        <dbReference type="Rhea" id="RHEA:42924"/>
        <dbReference type="Rhea" id="RHEA-COMP:10285"/>
        <dbReference type="Rhea" id="RHEA-COMP:10286"/>
        <dbReference type="ChEBI" id="CHEBI:15378"/>
        <dbReference type="ChEBI" id="CHEBI:57856"/>
        <dbReference type="ChEBI" id="CHEBI:59789"/>
        <dbReference type="ChEBI" id="CHEBI:74495"/>
        <dbReference type="ChEBI" id="CHEBI:82748"/>
        <dbReference type="EC" id="2.1.1.198"/>
    </reaction>
</comment>
<evidence type="ECO:0000256" key="1">
    <source>
        <dbReference type="ARBA" id="ARBA00022490"/>
    </source>
</evidence>
<dbReference type="HAMAP" id="MF_01877">
    <property type="entry name" value="16SrRNA_methyltr_I"/>
    <property type="match status" value="1"/>
</dbReference>
<reference evidence="9" key="1">
    <citation type="submission" date="2020-10" db="EMBL/GenBank/DDBJ databases">
        <authorList>
            <person name="Gilroy R."/>
        </authorList>
    </citation>
    <scope>NUCLEOTIDE SEQUENCE</scope>
    <source>
        <strain evidence="9">ChiBcolR7-354</strain>
    </source>
</reference>
<protein>
    <recommendedName>
        <fullName evidence="6">Ribosomal RNA small subunit methyltransferase I</fullName>
        <ecNumber evidence="6">2.1.1.198</ecNumber>
    </recommendedName>
    <alternativeName>
        <fullName evidence="6">16S rRNA 2'-O-ribose C1402 methyltransferase</fullName>
    </alternativeName>
    <alternativeName>
        <fullName evidence="6">rRNA (cytidine-2'-O-)-methyltransferase RsmI</fullName>
    </alternativeName>
</protein>
<dbReference type="NCBIfam" id="TIGR00096">
    <property type="entry name" value="16S rRNA (cytidine(1402)-2'-O)-methyltransferase"/>
    <property type="match status" value="1"/>
</dbReference>
<evidence type="ECO:0000256" key="3">
    <source>
        <dbReference type="ARBA" id="ARBA00022603"/>
    </source>
</evidence>
<feature type="domain" description="RsmI HTH" evidence="8">
    <location>
        <begin position="243"/>
        <end position="275"/>
    </location>
</feature>
<dbReference type="Proteomes" id="UP000824262">
    <property type="component" value="Unassembled WGS sequence"/>
</dbReference>
<dbReference type="Gene3D" id="3.30.950.10">
    <property type="entry name" value="Methyltransferase, Cobalt-precorrin-4 Transmethylase, Domain 2"/>
    <property type="match status" value="1"/>
</dbReference>
<reference evidence="9" key="2">
    <citation type="journal article" date="2021" name="PeerJ">
        <title>Extensive microbial diversity within the chicken gut microbiome revealed by metagenomics and culture.</title>
        <authorList>
            <person name="Gilroy R."/>
            <person name="Ravi A."/>
            <person name="Getino M."/>
            <person name="Pursley I."/>
            <person name="Horton D.L."/>
            <person name="Alikhan N.F."/>
            <person name="Baker D."/>
            <person name="Gharbi K."/>
            <person name="Hall N."/>
            <person name="Watson M."/>
            <person name="Adriaenssens E.M."/>
            <person name="Foster-Nyarko E."/>
            <person name="Jarju S."/>
            <person name="Secka A."/>
            <person name="Antonio M."/>
            <person name="Oren A."/>
            <person name="Chaudhuri R.R."/>
            <person name="La Ragione R."/>
            <person name="Hildebrand F."/>
            <person name="Pallen M.J."/>
        </authorList>
    </citation>
    <scope>NUCLEOTIDE SEQUENCE</scope>
    <source>
        <strain evidence="9">ChiBcolR7-354</strain>
    </source>
</reference>
<organism evidence="9 10">
    <name type="scientific">Candidatus Scatomorpha intestinavium</name>
    <dbReference type="NCBI Taxonomy" id="2840922"/>
    <lineage>
        <taxon>Bacteria</taxon>
        <taxon>Bacillati</taxon>
        <taxon>Bacillota</taxon>
        <taxon>Clostridia</taxon>
        <taxon>Eubacteriales</taxon>
        <taxon>Candidatus Scatomorpha</taxon>
    </lineage>
</organism>
<evidence type="ECO:0000259" key="7">
    <source>
        <dbReference type="Pfam" id="PF00590"/>
    </source>
</evidence>
<dbReference type="InterPro" id="IPR008189">
    <property type="entry name" value="rRNA_ssu_MeTfrase_I"/>
</dbReference>
<dbReference type="PANTHER" id="PTHR46111:SF1">
    <property type="entry name" value="RIBOSOMAL RNA SMALL SUBUNIT METHYLTRANSFERASE I"/>
    <property type="match status" value="1"/>
</dbReference>
<dbReference type="InterPro" id="IPR014776">
    <property type="entry name" value="4pyrrole_Mease_sub2"/>
</dbReference>
<sequence length="277" mass="29780">MPGRLTLVGTPIGNLGDFSPRARRALEEADFIAAEDTRVTLRLLNYFGIKKPLVSYFEHNKYQSGDKILARVLSGENCALVTDAGMPAVSDPGEELVALCAREGIEVTAVPGPSAVVTAVALSALPAGRFTFEGFLSTSGRSRQEHLDSLRAERRTMVFYEAPHKLAKTLADLAAALGADREVSLCRELTKMHEEVVRTTLGAAAERYAEEAPRGEFVLVVAGAPESCAPQLDRGAALELVRQYRAEGLSLKDAAKKAAAESGFSRNELYSAALKEE</sequence>
<dbReference type="Gene3D" id="3.40.1010.10">
    <property type="entry name" value="Cobalt-precorrin-4 Transmethylase, Domain 1"/>
    <property type="match status" value="1"/>
</dbReference>
<dbReference type="CDD" id="cd11648">
    <property type="entry name" value="RsmI"/>
    <property type="match status" value="1"/>
</dbReference>
<evidence type="ECO:0000313" key="9">
    <source>
        <dbReference type="EMBL" id="HIQ78469.1"/>
    </source>
</evidence>
<evidence type="ECO:0000259" key="8">
    <source>
        <dbReference type="Pfam" id="PF23016"/>
    </source>
</evidence>
<dbReference type="SUPFAM" id="SSF53790">
    <property type="entry name" value="Tetrapyrrole methylase"/>
    <property type="match status" value="1"/>
</dbReference>
<comment type="function">
    <text evidence="6">Catalyzes the 2'-O-methylation of the ribose of cytidine 1402 (C1402) in 16S rRNA.</text>
</comment>
<dbReference type="Pfam" id="PF23016">
    <property type="entry name" value="RsmI_C"/>
    <property type="match status" value="1"/>
</dbReference>
<keyword evidence="2 6" id="KW-0698">rRNA processing</keyword>
<dbReference type="PIRSF" id="PIRSF005917">
    <property type="entry name" value="MTase_YraL"/>
    <property type="match status" value="1"/>
</dbReference>
<dbReference type="Pfam" id="PF00590">
    <property type="entry name" value="TP_methylase"/>
    <property type="match status" value="1"/>
</dbReference>
<comment type="subcellular location">
    <subcellularLocation>
        <location evidence="6">Cytoplasm</location>
    </subcellularLocation>
</comment>
<dbReference type="PANTHER" id="PTHR46111">
    <property type="entry name" value="RIBOSOMAL RNA SMALL SUBUNIT METHYLTRANSFERASE I"/>
    <property type="match status" value="1"/>
</dbReference>
<feature type="domain" description="Tetrapyrrole methylase" evidence="7">
    <location>
        <begin position="4"/>
        <end position="204"/>
    </location>
</feature>
<evidence type="ECO:0000313" key="10">
    <source>
        <dbReference type="Proteomes" id="UP000824262"/>
    </source>
</evidence>
<dbReference type="EMBL" id="DVGA01000043">
    <property type="protein sequence ID" value="HIQ78469.1"/>
    <property type="molecule type" value="Genomic_DNA"/>
</dbReference>
<evidence type="ECO:0000256" key="4">
    <source>
        <dbReference type="ARBA" id="ARBA00022679"/>
    </source>
</evidence>
<dbReference type="GO" id="GO:0005737">
    <property type="term" value="C:cytoplasm"/>
    <property type="evidence" value="ECO:0007669"/>
    <property type="project" value="UniProtKB-SubCell"/>
</dbReference>
<dbReference type="EC" id="2.1.1.198" evidence="6"/>
<accession>A0A9D1CSX1</accession>
<comment type="caution">
    <text evidence="9">The sequence shown here is derived from an EMBL/GenBank/DDBJ whole genome shotgun (WGS) entry which is preliminary data.</text>
</comment>
<dbReference type="InterPro" id="IPR053910">
    <property type="entry name" value="RsmI_HTH"/>
</dbReference>
<dbReference type="FunFam" id="3.30.950.10:FF:000002">
    <property type="entry name" value="Ribosomal RNA small subunit methyltransferase I"/>
    <property type="match status" value="1"/>
</dbReference>
<keyword evidence="5 6" id="KW-0949">S-adenosyl-L-methionine</keyword>
<dbReference type="FunFam" id="3.40.1010.10:FF:000007">
    <property type="entry name" value="Ribosomal RNA small subunit methyltransferase I"/>
    <property type="match status" value="1"/>
</dbReference>